<dbReference type="Proteomes" id="UP000736583">
    <property type="component" value="Unassembled WGS sequence"/>
</dbReference>
<evidence type="ECO:0000256" key="5">
    <source>
        <dbReference type="RuleBase" id="RU361157"/>
    </source>
</evidence>
<keyword evidence="5" id="KW-1003">Cell membrane</keyword>
<evidence type="ECO:0000313" key="7">
    <source>
        <dbReference type="EMBL" id="MBU5591624.1"/>
    </source>
</evidence>
<evidence type="ECO:0000313" key="8">
    <source>
        <dbReference type="Proteomes" id="UP000736583"/>
    </source>
</evidence>
<feature type="transmembrane region" description="Helical" evidence="5">
    <location>
        <begin position="196"/>
        <end position="214"/>
    </location>
</feature>
<dbReference type="InterPro" id="IPR013525">
    <property type="entry name" value="ABC2_TM"/>
</dbReference>
<proteinExistence type="inferred from homology"/>
<evidence type="ECO:0000256" key="4">
    <source>
        <dbReference type="ARBA" id="ARBA00023136"/>
    </source>
</evidence>
<dbReference type="PANTHER" id="PTHR43027">
    <property type="entry name" value="DOXORUBICIN RESISTANCE ABC TRANSPORTER PERMEASE PROTEIN DRRC-RELATED"/>
    <property type="match status" value="1"/>
</dbReference>
<gene>
    <name evidence="7" type="ORF">KQI89_07585</name>
</gene>
<feature type="transmembrane region" description="Helical" evidence="5">
    <location>
        <begin position="135"/>
        <end position="160"/>
    </location>
</feature>
<dbReference type="Pfam" id="PF01061">
    <property type="entry name" value="ABC2_membrane"/>
    <property type="match status" value="1"/>
</dbReference>
<dbReference type="PROSITE" id="PS51012">
    <property type="entry name" value="ABC_TM2"/>
    <property type="match status" value="1"/>
</dbReference>
<feature type="transmembrane region" description="Helical" evidence="5">
    <location>
        <begin position="100"/>
        <end position="123"/>
    </location>
</feature>
<comment type="similarity">
    <text evidence="5">Belongs to the ABC-2 integral membrane protein family.</text>
</comment>
<evidence type="ECO:0000259" key="6">
    <source>
        <dbReference type="PROSITE" id="PS51012"/>
    </source>
</evidence>
<comment type="caution">
    <text evidence="7">The sequence shown here is derived from an EMBL/GenBank/DDBJ whole genome shotgun (WGS) entry which is preliminary data.</text>
</comment>
<keyword evidence="3 5" id="KW-1133">Transmembrane helix</keyword>
<name>A0ABS6F164_9CLOT</name>
<evidence type="ECO:0000256" key="2">
    <source>
        <dbReference type="ARBA" id="ARBA00022692"/>
    </source>
</evidence>
<dbReference type="PANTHER" id="PTHR43027:SF2">
    <property type="entry name" value="TRANSPORT PERMEASE PROTEIN"/>
    <property type="match status" value="1"/>
</dbReference>
<comment type="subcellular location">
    <subcellularLocation>
        <location evidence="5">Cell membrane</location>
        <topology evidence="5">Multi-pass membrane protein</topology>
    </subcellularLocation>
    <subcellularLocation>
        <location evidence="1">Membrane</location>
        <topology evidence="1">Multi-pass membrane protein</topology>
    </subcellularLocation>
</comment>
<protein>
    <recommendedName>
        <fullName evidence="5">Transport permease protein</fullName>
    </recommendedName>
</protein>
<feature type="domain" description="ABC transmembrane type-2" evidence="6">
    <location>
        <begin position="20"/>
        <end position="247"/>
    </location>
</feature>
<keyword evidence="2 5" id="KW-0812">Transmembrane</keyword>
<dbReference type="InterPro" id="IPR047817">
    <property type="entry name" value="ABC2_TM_bact-type"/>
</dbReference>
<keyword evidence="4 5" id="KW-0472">Membrane</keyword>
<feature type="transmembrane region" description="Helical" evidence="5">
    <location>
        <begin position="226"/>
        <end position="244"/>
    </location>
</feature>
<feature type="transmembrane region" description="Helical" evidence="5">
    <location>
        <begin position="172"/>
        <end position="190"/>
    </location>
</feature>
<organism evidence="7 8">
    <name type="scientific">Clostridium simiarum</name>
    <dbReference type="NCBI Taxonomy" id="2841506"/>
    <lineage>
        <taxon>Bacteria</taxon>
        <taxon>Bacillati</taxon>
        <taxon>Bacillota</taxon>
        <taxon>Clostridia</taxon>
        <taxon>Eubacteriales</taxon>
        <taxon>Clostridiaceae</taxon>
        <taxon>Clostridium</taxon>
    </lineage>
</organism>
<accession>A0ABS6F164</accession>
<dbReference type="PIRSF" id="PIRSF006648">
    <property type="entry name" value="DrrB"/>
    <property type="match status" value="1"/>
</dbReference>
<feature type="transmembrane region" description="Helical" evidence="5">
    <location>
        <begin position="21"/>
        <end position="40"/>
    </location>
</feature>
<sequence length="247" mass="27431">MKGSVHLIITEFKLFFRNYMNLFFTIVFPGLMLILFGEIYGNDPSELFNGYGTIDISTPAYCAMIIAVTGVMSIPLSIVNYREKKILKRYMVTPVKVSSILIAEFVVNLIMTIIGIVILMIVGKVCYNIHFQGNVFVFAIVLLFCILVIFSIGLLIGSLASNTKNANAISNAIYFPMLFLSGATIPVELFPSKIEAISNVLPLTYVVKVLKGVWIGTAIDNYAKDLLVLAVIFGICITISIKKFKWE</sequence>
<dbReference type="InterPro" id="IPR000412">
    <property type="entry name" value="ABC_2_transport"/>
</dbReference>
<evidence type="ECO:0000256" key="3">
    <source>
        <dbReference type="ARBA" id="ARBA00022989"/>
    </source>
</evidence>
<keyword evidence="5" id="KW-0813">Transport</keyword>
<reference evidence="7 8" key="1">
    <citation type="submission" date="2021-06" db="EMBL/GenBank/DDBJ databases">
        <authorList>
            <person name="Sun Q."/>
            <person name="Li D."/>
        </authorList>
    </citation>
    <scope>NUCLEOTIDE SEQUENCE [LARGE SCALE GENOMIC DNA]</scope>
    <source>
        <strain evidence="7 8">MSJ-4</strain>
    </source>
</reference>
<keyword evidence="8" id="KW-1185">Reference proteome</keyword>
<dbReference type="RefSeq" id="WP_216456564.1">
    <property type="nucleotide sequence ID" value="NZ_JAHLQL010000001.1"/>
</dbReference>
<dbReference type="EMBL" id="JAHLQL010000001">
    <property type="protein sequence ID" value="MBU5591624.1"/>
    <property type="molecule type" value="Genomic_DNA"/>
</dbReference>
<feature type="transmembrane region" description="Helical" evidence="5">
    <location>
        <begin position="60"/>
        <end position="79"/>
    </location>
</feature>
<evidence type="ECO:0000256" key="1">
    <source>
        <dbReference type="ARBA" id="ARBA00004141"/>
    </source>
</evidence>
<dbReference type="InterPro" id="IPR052902">
    <property type="entry name" value="ABC-2_transporter"/>
</dbReference>